<feature type="compositionally biased region" description="Polar residues" evidence="1">
    <location>
        <begin position="26"/>
        <end position="38"/>
    </location>
</feature>
<feature type="compositionally biased region" description="Pro residues" evidence="1">
    <location>
        <begin position="131"/>
        <end position="141"/>
    </location>
</feature>
<sequence>MGQARSKSPPASVTYGGLLVATAGSTELTHRLGTTATSPPVGRGGRKHPGDEQCRGGESAGARYRAAAQRHEEAAGQTVLIHALLHQPGPCRAALLRLLETLGGPAASTDVVHVVVPVPRAAAASLRHEPPPSTEGPPPRPRATSPHHAGCEPRHP</sequence>
<proteinExistence type="predicted"/>
<dbReference type="AlphaFoldDB" id="A0A0A8Y014"/>
<feature type="region of interest" description="Disordered" evidence="1">
    <location>
        <begin position="26"/>
        <end position="74"/>
    </location>
</feature>
<organism evidence="2">
    <name type="scientific">Arundo donax</name>
    <name type="common">Giant reed</name>
    <name type="synonym">Donax arundinaceus</name>
    <dbReference type="NCBI Taxonomy" id="35708"/>
    <lineage>
        <taxon>Eukaryota</taxon>
        <taxon>Viridiplantae</taxon>
        <taxon>Streptophyta</taxon>
        <taxon>Embryophyta</taxon>
        <taxon>Tracheophyta</taxon>
        <taxon>Spermatophyta</taxon>
        <taxon>Magnoliopsida</taxon>
        <taxon>Liliopsida</taxon>
        <taxon>Poales</taxon>
        <taxon>Poaceae</taxon>
        <taxon>PACMAD clade</taxon>
        <taxon>Arundinoideae</taxon>
        <taxon>Arundineae</taxon>
        <taxon>Arundo</taxon>
    </lineage>
</organism>
<accession>A0A0A8Y014</accession>
<reference evidence="2" key="2">
    <citation type="journal article" date="2015" name="Data Brief">
        <title>Shoot transcriptome of the giant reed, Arundo donax.</title>
        <authorList>
            <person name="Barrero R.A."/>
            <person name="Guerrero F.D."/>
            <person name="Moolhuijzen P."/>
            <person name="Goolsby J.A."/>
            <person name="Tidwell J."/>
            <person name="Bellgard S.E."/>
            <person name="Bellgard M.I."/>
        </authorList>
    </citation>
    <scope>NUCLEOTIDE SEQUENCE</scope>
    <source>
        <tissue evidence="2">Shoot tissue taken approximately 20 cm above the soil surface</tissue>
    </source>
</reference>
<evidence type="ECO:0000256" key="1">
    <source>
        <dbReference type="SAM" id="MobiDB-lite"/>
    </source>
</evidence>
<reference evidence="2" key="1">
    <citation type="submission" date="2014-09" db="EMBL/GenBank/DDBJ databases">
        <authorList>
            <person name="Magalhaes I.L.F."/>
            <person name="Oliveira U."/>
            <person name="Santos F.R."/>
            <person name="Vidigal T.H.D.A."/>
            <person name="Brescovit A.D."/>
            <person name="Santos A.J."/>
        </authorList>
    </citation>
    <scope>NUCLEOTIDE SEQUENCE</scope>
    <source>
        <tissue evidence="2">Shoot tissue taken approximately 20 cm above the soil surface</tissue>
    </source>
</reference>
<dbReference type="EMBL" id="GBRH01280593">
    <property type="protein sequence ID" value="JAD17302.1"/>
    <property type="molecule type" value="Transcribed_RNA"/>
</dbReference>
<name>A0A0A8Y014_ARUDO</name>
<protein>
    <submittedName>
        <fullName evidence="2">Uncharacterized protein</fullName>
    </submittedName>
</protein>
<evidence type="ECO:0000313" key="2">
    <source>
        <dbReference type="EMBL" id="JAD17302.1"/>
    </source>
</evidence>
<feature type="region of interest" description="Disordered" evidence="1">
    <location>
        <begin position="122"/>
        <end position="156"/>
    </location>
</feature>